<keyword evidence="4" id="KW-1185">Reference proteome</keyword>
<organism evidence="3 4">
    <name type="scientific">Eiseniibacteriota bacterium</name>
    <dbReference type="NCBI Taxonomy" id="2212470"/>
    <lineage>
        <taxon>Bacteria</taxon>
        <taxon>Candidatus Eiseniibacteriota</taxon>
    </lineage>
</organism>
<reference evidence="3 4" key="1">
    <citation type="submission" date="2024-09" db="EMBL/GenBank/DDBJ databases">
        <authorList>
            <person name="D'Angelo T."/>
        </authorList>
    </citation>
    <scope>NUCLEOTIDE SEQUENCE [LARGE SCALE GENOMIC DNA]</scope>
    <source>
        <strain evidence="3">SAG AM-320-E07</strain>
    </source>
</reference>
<dbReference type="InterPro" id="IPR044894">
    <property type="entry name" value="TubC_N_sf"/>
</dbReference>
<dbReference type="Proteomes" id="UP001593833">
    <property type="component" value="Unassembled WGS sequence"/>
</dbReference>
<evidence type="ECO:0000313" key="4">
    <source>
        <dbReference type="Proteomes" id="UP001593833"/>
    </source>
</evidence>
<dbReference type="NCBIfam" id="TIGR01764">
    <property type="entry name" value="excise"/>
    <property type="match status" value="1"/>
</dbReference>
<comment type="caution">
    <text evidence="3">The sequence shown here is derived from an EMBL/GenBank/DDBJ whole genome shotgun (WGS) entry which is preliminary data.</text>
</comment>
<evidence type="ECO:0000313" key="3">
    <source>
        <dbReference type="EMBL" id="MFC1572744.1"/>
    </source>
</evidence>
<dbReference type="Pfam" id="PF12728">
    <property type="entry name" value="HTH_17"/>
    <property type="match status" value="1"/>
</dbReference>
<gene>
    <name evidence="3" type="ORF">ACFL6M_04005</name>
</gene>
<evidence type="ECO:0000259" key="2">
    <source>
        <dbReference type="Pfam" id="PF18563"/>
    </source>
</evidence>
<dbReference type="InterPro" id="IPR041657">
    <property type="entry name" value="HTH_17"/>
</dbReference>
<evidence type="ECO:0000259" key="1">
    <source>
        <dbReference type="Pfam" id="PF12728"/>
    </source>
</evidence>
<keyword evidence="3" id="KW-0238">DNA-binding</keyword>
<name>A0ABV6YK89_UNCEI</name>
<dbReference type="EMBL" id="JBHPKH010000035">
    <property type="protein sequence ID" value="MFC1572744.1"/>
    <property type="molecule type" value="Genomic_DNA"/>
</dbReference>
<dbReference type="SUPFAM" id="SSF46955">
    <property type="entry name" value="Putative DNA-binding domain"/>
    <property type="match status" value="1"/>
</dbReference>
<feature type="domain" description="Helix-turn-helix" evidence="1">
    <location>
        <begin position="33"/>
        <end position="80"/>
    </location>
</feature>
<accession>A0ABV6YK89</accession>
<feature type="domain" description="TubC N-terminal docking" evidence="2">
    <location>
        <begin position="103"/>
        <end position="146"/>
    </location>
</feature>
<dbReference type="Gene3D" id="1.10.10.1830">
    <property type="entry name" value="Non-ribosomal peptide synthase, adenylation domain"/>
    <property type="match status" value="1"/>
</dbReference>
<dbReference type="Pfam" id="PF18563">
    <property type="entry name" value="TubC_N"/>
    <property type="match status" value="1"/>
</dbReference>
<dbReference type="InterPro" id="IPR009061">
    <property type="entry name" value="DNA-bd_dom_put_sf"/>
</dbReference>
<dbReference type="InterPro" id="IPR010093">
    <property type="entry name" value="SinI_DNA-bd"/>
</dbReference>
<dbReference type="InterPro" id="IPR041464">
    <property type="entry name" value="TubC_N"/>
</dbReference>
<protein>
    <submittedName>
        <fullName evidence="3">Excisionase family DNA-binding protein</fullName>
    </submittedName>
</protein>
<dbReference type="GO" id="GO:0003677">
    <property type="term" value="F:DNA binding"/>
    <property type="evidence" value="ECO:0007669"/>
    <property type="project" value="UniProtKB-KW"/>
</dbReference>
<proteinExistence type="predicted"/>
<sequence length="154" mass="17085">MTDKLIPSGAPPGKEVAAILGTLLSGIDGSEAFTPQQVCKALGISIRTIYRMIHRGEIGAVRAGRLWRIPATSLETYLKGSRPSVSDVRQLLRLAKRRGDFVDLLKTLRERGITVSVEGFEVLYDGPDEQITPELEDRIKHHGKELRRFFGDST</sequence>